<proteinExistence type="predicted"/>
<sequence length="75" mass="8166">MGKVAIACSRHTLKTQHFLSYSALSTLHSALFSPIPPPSFLLLIPNSLLLEVVKNGFVADVGGMGWMSLRRAKIE</sequence>
<evidence type="ECO:0000313" key="2">
    <source>
        <dbReference type="Proteomes" id="UP000095472"/>
    </source>
</evidence>
<dbReference type="Proteomes" id="UP000095472">
    <property type="component" value="Chromosome"/>
</dbReference>
<name>A0ACD5H2H5_9CYAN</name>
<reference evidence="1 2" key="1">
    <citation type="journal article" date="2016" name="Genome Announc.">
        <title>Draft Genome Sequence of the Thermotolerant Cyanobacterium Desertifilum sp. IPPAS B-1220.</title>
        <authorList>
            <person name="Mironov K.S."/>
            <person name="Sinetova M.A."/>
            <person name="Bolatkhan K."/>
            <person name="Zayadan B.K."/>
            <person name="Ustinova V.V."/>
            <person name="Kupriyanova E.V."/>
            <person name="Skrypnik A.N."/>
            <person name="Gogoleva N.E."/>
            <person name="Gogolev Y.V."/>
            <person name="Los D.A."/>
        </authorList>
    </citation>
    <scope>NUCLEOTIDE SEQUENCE [LARGE SCALE GENOMIC DNA]</scope>
    <source>
        <strain evidence="1 2">IPPAS B-1220</strain>
    </source>
</reference>
<gene>
    <name evidence="1" type="ORF">BH720_023820</name>
</gene>
<accession>A0ACD5H2H5</accession>
<dbReference type="EMBL" id="CP182909">
    <property type="protein sequence ID" value="XPM67423.1"/>
    <property type="molecule type" value="Genomic_DNA"/>
</dbReference>
<keyword evidence="2" id="KW-1185">Reference proteome</keyword>
<protein>
    <submittedName>
        <fullName evidence="1">Uncharacterized protein</fullName>
    </submittedName>
</protein>
<evidence type="ECO:0000313" key="1">
    <source>
        <dbReference type="EMBL" id="XPM67423.1"/>
    </source>
</evidence>
<organism evidence="1 2">
    <name type="scientific">Desertifilum tharense IPPAS B-1220</name>
    <dbReference type="NCBI Taxonomy" id="1781255"/>
    <lineage>
        <taxon>Bacteria</taxon>
        <taxon>Bacillati</taxon>
        <taxon>Cyanobacteriota</taxon>
        <taxon>Cyanophyceae</taxon>
        <taxon>Desertifilales</taxon>
        <taxon>Desertifilaceae</taxon>
        <taxon>Desertifilum</taxon>
    </lineage>
</organism>